<name>A0ACC5REV3_9HYPH</name>
<keyword evidence="1" id="KW-0407">Ion channel</keyword>
<comment type="caution">
    <text evidence="1">The sequence shown here is derived from an EMBL/GenBank/DDBJ whole genome shotgun (WGS) entry which is preliminary data.</text>
</comment>
<organism evidence="1 2">
    <name type="scientific">Taklimakanibacter albus</name>
    <dbReference type="NCBI Taxonomy" id="2800327"/>
    <lineage>
        <taxon>Bacteria</taxon>
        <taxon>Pseudomonadati</taxon>
        <taxon>Pseudomonadota</taxon>
        <taxon>Alphaproteobacteria</taxon>
        <taxon>Hyphomicrobiales</taxon>
        <taxon>Aestuariivirgaceae</taxon>
        <taxon>Taklimakanibacter</taxon>
    </lineage>
</organism>
<protein>
    <submittedName>
        <fullName evidence="1">Potassium channel family protein</fullName>
    </submittedName>
</protein>
<accession>A0ACC5REV3</accession>
<evidence type="ECO:0000313" key="2">
    <source>
        <dbReference type="Proteomes" id="UP000616151"/>
    </source>
</evidence>
<keyword evidence="1" id="KW-0813">Transport</keyword>
<keyword evidence="1" id="KW-0406">Ion transport</keyword>
<dbReference type="EMBL" id="JAENHL010000008">
    <property type="protein sequence ID" value="MBK1870938.1"/>
    <property type="molecule type" value="Genomic_DNA"/>
</dbReference>
<reference evidence="1" key="1">
    <citation type="submission" date="2021-01" db="EMBL/GenBank/DDBJ databases">
        <authorList>
            <person name="Sun Q."/>
        </authorList>
    </citation>
    <scope>NUCLEOTIDE SEQUENCE</scope>
    <source>
        <strain evidence="1">YIM B02566</strain>
    </source>
</reference>
<keyword evidence="2" id="KW-1185">Reference proteome</keyword>
<proteinExistence type="predicted"/>
<gene>
    <name evidence="1" type="ORF">JHL16_31525</name>
</gene>
<evidence type="ECO:0000313" key="1">
    <source>
        <dbReference type="EMBL" id="MBK1870938.1"/>
    </source>
</evidence>
<dbReference type="Proteomes" id="UP000616151">
    <property type="component" value="Unassembled WGS sequence"/>
</dbReference>
<sequence>MALKNFVRELYEGASSRAHRFRYGLITFDIATIVFLVVSSFLPRTPLIGVIDVIIGIIILTDFLARFWISRDRLGDLMHPGNLADIVVIVSLLAPVAGEGLAFLRVVRVLRIMRSPLVLMRMRRDSRLFRENEQSVMAALNLGLFIFVTTGIVYESQRGLNEHITNYADALYFTVSTLTTTGFGDITLQGHWGRMLSVLIMIFGVSLFLRLIQILIRPHKVEHKCPDCGLKRHDADAVHCKHCGRVLHIEDEGAV</sequence>